<dbReference type="PANTHER" id="PTHR15032:SF4">
    <property type="entry name" value="N-ACYL-PHOSPHATIDYLETHANOLAMINE-HYDROLYZING PHOSPHOLIPASE D"/>
    <property type="match status" value="1"/>
</dbReference>
<proteinExistence type="predicted"/>
<dbReference type="SUPFAM" id="SSF56281">
    <property type="entry name" value="Metallo-hydrolase/oxidoreductase"/>
    <property type="match status" value="1"/>
</dbReference>
<accession>A0ABS5PEA2</accession>
<evidence type="ECO:0000259" key="1">
    <source>
        <dbReference type="SMART" id="SM00849"/>
    </source>
</evidence>
<dbReference type="SMART" id="SM00849">
    <property type="entry name" value="Lactamase_B"/>
    <property type="match status" value="1"/>
</dbReference>
<evidence type="ECO:0000313" key="3">
    <source>
        <dbReference type="Proteomes" id="UP000722625"/>
    </source>
</evidence>
<gene>
    <name evidence="2" type="ORF">KHA90_16520</name>
</gene>
<organism evidence="2 3">
    <name type="scientific">Flavobacterium psychroterrae</name>
    <dbReference type="NCBI Taxonomy" id="2133767"/>
    <lineage>
        <taxon>Bacteria</taxon>
        <taxon>Pseudomonadati</taxon>
        <taxon>Bacteroidota</taxon>
        <taxon>Flavobacteriia</taxon>
        <taxon>Flavobacteriales</taxon>
        <taxon>Flavobacteriaceae</taxon>
        <taxon>Flavobacterium</taxon>
    </lineage>
</organism>
<dbReference type="InterPro" id="IPR036866">
    <property type="entry name" value="RibonucZ/Hydroxyglut_hydro"/>
</dbReference>
<reference evidence="2 3" key="1">
    <citation type="journal article" date="2018" name="Int. J. Syst. Evol. Microbiol.">
        <title>Flavobacterium chryseum sp. nov. and Flavobacterium psychroterrae sp. nov., novel environmental bacteria isolated from Antarctica.</title>
        <authorList>
            <person name="Kralova S."/>
            <person name="Svec P."/>
            <person name="Busse H.J."/>
            <person name="Stankova E."/>
            <person name="Vaczi P."/>
            <person name="Sedlacek I."/>
        </authorList>
    </citation>
    <scope>NUCLEOTIDE SEQUENCE [LARGE SCALE GENOMIC DNA]</scope>
    <source>
        <strain evidence="2 3">CCM 8827</strain>
    </source>
</reference>
<dbReference type="EMBL" id="JAGYVZ010000016">
    <property type="protein sequence ID" value="MBS7232624.1"/>
    <property type="molecule type" value="Genomic_DNA"/>
</dbReference>
<comment type="caution">
    <text evidence="2">The sequence shown here is derived from an EMBL/GenBank/DDBJ whole genome shotgun (WGS) entry which is preliminary data.</text>
</comment>
<keyword evidence="3" id="KW-1185">Reference proteome</keyword>
<dbReference type="Gene3D" id="3.60.15.10">
    <property type="entry name" value="Ribonuclease Z/Hydroxyacylglutathione hydrolase-like"/>
    <property type="match status" value="1"/>
</dbReference>
<sequence length="332" mass="37661">MKNNNNTIECSASSPNGKFLNLSETRVIKKGASYADLLLAYFRNSKNSKPSGILPTMKSNLKELNSDAPIIIWFGHSSYLIHYKGFNILVDPVLNGCASPIPGLVKAYRGTDIYKFSDLPTIDALVITHNHYDHLDKRSIRKLRKKIRTYYVPLGVGKSVKNCHVNNLRISEMDWWDTEILAPDIKLISTPARHMSGRGLVQNKSLWSSYVLLLGKYKIFIGGDSGYDTHFKNIGDKFGSFDIAILECGQYNENWPNIHMMPEETAQAAIDLNAKVLLPVHWGKFSLAHHSWNEPIIRLLQKNKQLNLEITTPLIGQLVIVGRAYPNQKWWE</sequence>
<dbReference type="InterPro" id="IPR001279">
    <property type="entry name" value="Metallo-B-lactamas"/>
</dbReference>
<dbReference type="PANTHER" id="PTHR15032">
    <property type="entry name" value="N-ACYL-PHOSPHATIDYLETHANOLAMINE-HYDROLYZING PHOSPHOLIPASE D"/>
    <property type="match status" value="1"/>
</dbReference>
<dbReference type="Pfam" id="PF12706">
    <property type="entry name" value="Lactamase_B_2"/>
    <property type="match status" value="1"/>
</dbReference>
<dbReference type="RefSeq" id="WP_213303022.1">
    <property type="nucleotide sequence ID" value="NZ_JAGYVZ010000016.1"/>
</dbReference>
<protein>
    <submittedName>
        <fullName evidence="2">MBL fold metallo-hydrolase</fullName>
    </submittedName>
</protein>
<name>A0ABS5PEA2_9FLAO</name>
<feature type="domain" description="Metallo-beta-lactamase" evidence="1">
    <location>
        <begin position="75"/>
        <end position="281"/>
    </location>
</feature>
<dbReference type="Proteomes" id="UP000722625">
    <property type="component" value="Unassembled WGS sequence"/>
</dbReference>
<evidence type="ECO:0000313" key="2">
    <source>
        <dbReference type="EMBL" id="MBS7232624.1"/>
    </source>
</evidence>